<dbReference type="GO" id="GO:0016020">
    <property type="term" value="C:membrane"/>
    <property type="evidence" value="ECO:0007669"/>
    <property type="project" value="InterPro"/>
</dbReference>
<dbReference type="GO" id="GO:0005737">
    <property type="term" value="C:cytoplasm"/>
    <property type="evidence" value="ECO:0007669"/>
    <property type="project" value="TreeGrafter"/>
</dbReference>
<organism evidence="4 5">
    <name type="scientific">Silurus meridionalis</name>
    <name type="common">Southern catfish</name>
    <name type="synonym">Silurus soldatovi meridionalis</name>
    <dbReference type="NCBI Taxonomy" id="175797"/>
    <lineage>
        <taxon>Eukaryota</taxon>
        <taxon>Metazoa</taxon>
        <taxon>Chordata</taxon>
        <taxon>Craniata</taxon>
        <taxon>Vertebrata</taxon>
        <taxon>Euteleostomi</taxon>
        <taxon>Actinopterygii</taxon>
        <taxon>Neopterygii</taxon>
        <taxon>Teleostei</taxon>
        <taxon>Ostariophysi</taxon>
        <taxon>Siluriformes</taxon>
        <taxon>Siluridae</taxon>
        <taxon>Silurus</taxon>
    </lineage>
</organism>
<dbReference type="PANTHER" id="PTHR46881:SF2">
    <property type="entry name" value="PALMDELPHIN ISOFORM X1"/>
    <property type="match status" value="1"/>
</dbReference>
<name>A0A8T0BP10_SILME</name>
<feature type="region of interest" description="Disordered" evidence="3">
    <location>
        <begin position="568"/>
        <end position="631"/>
    </location>
</feature>
<dbReference type="Pfam" id="PF03285">
    <property type="entry name" value="Paralemmin"/>
    <property type="match status" value="1"/>
</dbReference>
<keyword evidence="5" id="KW-1185">Reference proteome</keyword>
<dbReference type="OrthoDB" id="9937247at2759"/>
<dbReference type="GO" id="GO:0008360">
    <property type="term" value="P:regulation of cell shape"/>
    <property type="evidence" value="ECO:0007669"/>
    <property type="project" value="InterPro"/>
</dbReference>
<evidence type="ECO:0000313" key="4">
    <source>
        <dbReference type="EMBL" id="KAF7708615.1"/>
    </source>
</evidence>
<gene>
    <name evidence="4" type="ORF">HF521_017672</name>
</gene>
<accession>A0A8T0BP10</accession>
<reference evidence="4" key="1">
    <citation type="submission" date="2020-08" db="EMBL/GenBank/DDBJ databases">
        <title>Chromosome-level assembly of Southern catfish (Silurus meridionalis) provides insights into visual adaptation to the nocturnal and benthic lifestyles.</title>
        <authorList>
            <person name="Zhang Y."/>
            <person name="Wang D."/>
            <person name="Peng Z."/>
        </authorList>
    </citation>
    <scope>NUCLEOTIDE SEQUENCE</scope>
    <source>
        <strain evidence="4">SWU-2019-XX</strain>
        <tissue evidence="4">Muscle</tissue>
    </source>
</reference>
<protein>
    <recommendedName>
        <fullName evidence="6">Palmdelphin</fullName>
    </recommendedName>
</protein>
<feature type="compositionally biased region" description="Basic and acidic residues" evidence="3">
    <location>
        <begin position="599"/>
        <end position="615"/>
    </location>
</feature>
<feature type="region of interest" description="Disordered" evidence="3">
    <location>
        <begin position="657"/>
        <end position="683"/>
    </location>
</feature>
<feature type="coiled-coil region" evidence="2">
    <location>
        <begin position="17"/>
        <end position="97"/>
    </location>
</feature>
<comment type="caution">
    <text evidence="4">The sequence shown here is derived from an EMBL/GenBank/DDBJ whole genome shotgun (WGS) entry which is preliminary data.</text>
</comment>
<dbReference type="PANTHER" id="PTHR46881">
    <property type="entry name" value="PALMDELPHIN"/>
    <property type="match status" value="1"/>
</dbReference>
<dbReference type="EMBL" id="JABFDY010000004">
    <property type="protein sequence ID" value="KAF7708615.1"/>
    <property type="molecule type" value="Genomic_DNA"/>
</dbReference>
<evidence type="ECO:0000256" key="3">
    <source>
        <dbReference type="SAM" id="MobiDB-lite"/>
    </source>
</evidence>
<evidence type="ECO:0000256" key="1">
    <source>
        <dbReference type="ARBA" id="ARBA00023054"/>
    </source>
</evidence>
<dbReference type="InterPro" id="IPR004965">
    <property type="entry name" value="Paralemmin"/>
</dbReference>
<evidence type="ECO:0008006" key="6">
    <source>
        <dbReference type="Google" id="ProtNLM"/>
    </source>
</evidence>
<sequence length="869" mass="98531">MEEADLLRERLQAITEKRRIQEDIATKRREIEEEKLKLQYLKKKALREQWLMDGLSSQNEQEEEAMRAQAQEEQQQNMLLQQQILRIESEIEYLETEELNISAKEGLILKRLKEVERTAEDIIKGAASKIPESGGTEVNESFFLIENKTQTKLETLSKIITMETTEQSNIGNIPDYEVEVQETELIENKDTSAEDEQVCNDDVLFESLSAKVTDAILADLPPTVANGDEFEDVPSPKEALILDDTNGELNRNESITSSMSDTPSSAESMYENEAMQKRQDSVKEELLKNIVPVIEDAEDVDILDPFKAEFPEDILEGLGCEVDESMLESFIRQEVMSDISNESGQNPEDLDECLLVEIAAASSDSETDEKWRTIFSSSINKEDDDSYLDSLQLSAQELFIQKPEVNIQNKSDAYEEPEQDLPVEDTMLEQPESTPVNVQPTQEIAFNPSTLFHGLSKISEDEEESGKGSVNHKDFSSTCVKSDSNKKMPKDYCVIQEMKSENVSTEHVNFRVARNQWLQMEEQTKNLTHQPVIRTGTCQGNHSLMFTPVRNIDRQKKDAELESLALSKDYQHTQFSPTSEDSGVDDSSFRSPFDDPETPVEKEIRSAMEKEETLKRGRGMSKSYSSDCVPGKGKPVILNPGKLCQEVDERRKMLEHEEDDCRLSPSSQMPSFIITSSPTRSQKHEMAGNNVIILEPETCHQSPRHAGKLVTSKSADWRSDESPSVIILETSNLIIRSASELNLNSASVAPEEKAFLNNPFFKLRSRSTLSLVDEEIKMVKQREEELKKQRAGVYTKENFLPSPNLLDNPFDKQDDFPIKCKSSPSSPMKTYKMDRATLSCDHRFPEAYSGGRRKSAMALRWEAGEFANH</sequence>
<feature type="compositionally biased region" description="Polar residues" evidence="3">
    <location>
        <begin position="664"/>
        <end position="680"/>
    </location>
</feature>
<proteinExistence type="predicted"/>
<evidence type="ECO:0000313" key="5">
    <source>
        <dbReference type="Proteomes" id="UP000606274"/>
    </source>
</evidence>
<evidence type="ECO:0000256" key="2">
    <source>
        <dbReference type="SAM" id="Coils"/>
    </source>
</evidence>
<keyword evidence="1 2" id="KW-0175">Coiled coil</keyword>
<dbReference type="Proteomes" id="UP000606274">
    <property type="component" value="Unassembled WGS sequence"/>
</dbReference>
<dbReference type="AlphaFoldDB" id="A0A8T0BP10"/>
<feature type="compositionally biased region" description="Polar residues" evidence="3">
    <location>
        <begin position="572"/>
        <end position="581"/>
    </location>
</feature>